<proteinExistence type="predicted"/>
<dbReference type="SUPFAM" id="SSF52540">
    <property type="entry name" value="P-loop containing nucleoside triphosphate hydrolases"/>
    <property type="match status" value="1"/>
</dbReference>
<keyword evidence="2" id="KW-1185">Reference proteome</keyword>
<evidence type="ECO:0008006" key="3">
    <source>
        <dbReference type="Google" id="ProtNLM"/>
    </source>
</evidence>
<reference evidence="1 2" key="1">
    <citation type="journal article" date="2023" name="Commun. Biol.">
        <title>Reorganization of the ancestral sex-determining regions during the evolution of trioecy in Pleodorina starrii.</title>
        <authorList>
            <person name="Takahashi K."/>
            <person name="Suzuki S."/>
            <person name="Kawai-Toyooka H."/>
            <person name="Yamamoto K."/>
            <person name="Hamaji T."/>
            <person name="Ootsuki R."/>
            <person name="Yamaguchi H."/>
            <person name="Kawachi M."/>
            <person name="Higashiyama T."/>
            <person name="Nozaki H."/>
        </authorList>
    </citation>
    <scope>NUCLEOTIDE SEQUENCE [LARGE SCALE GENOMIC DNA]</scope>
    <source>
        <strain evidence="1 2">NIES-4479</strain>
    </source>
</reference>
<dbReference type="Proteomes" id="UP001165080">
    <property type="component" value="Unassembled WGS sequence"/>
</dbReference>
<accession>A0A9W6BXH3</accession>
<dbReference type="AlphaFoldDB" id="A0A9W6BXH3"/>
<gene>
    <name evidence="1" type="primary">PLEST010930</name>
    <name evidence="1" type="ORF">PLESTB_001550300</name>
</gene>
<sequence length="235" mass="24893">MIIGAGKGGTTDLHAQLTDVSVNSDPQRPDPPLLSGKKKEVEALENPALTTADVTPFSPFFRDYLVQLRHPCAPYADGPLRDCLSSCGSGGNATRPGAASAAASVYTMDATPRYHVSTIAPLLLRTFSPYSKMLLMLREPVDRAEALYNHLSQDFGGIFATRTMEEITSDFLSMVDSDPGIKTALRHLASCPDAADDAGAGAATGGGSRARTDVLRCMATGWQDLMAMGLIDGNQ</sequence>
<dbReference type="InterPro" id="IPR027417">
    <property type="entry name" value="P-loop_NTPase"/>
</dbReference>
<protein>
    <recommendedName>
        <fullName evidence="3">Sulfotransferase</fullName>
    </recommendedName>
</protein>
<evidence type="ECO:0000313" key="1">
    <source>
        <dbReference type="EMBL" id="GLC59898.1"/>
    </source>
</evidence>
<dbReference type="Gene3D" id="3.40.50.300">
    <property type="entry name" value="P-loop containing nucleotide triphosphate hydrolases"/>
    <property type="match status" value="1"/>
</dbReference>
<name>A0A9W6BXH3_9CHLO</name>
<evidence type="ECO:0000313" key="2">
    <source>
        <dbReference type="Proteomes" id="UP001165080"/>
    </source>
</evidence>
<comment type="caution">
    <text evidence="1">The sequence shown here is derived from an EMBL/GenBank/DDBJ whole genome shotgun (WGS) entry which is preliminary data.</text>
</comment>
<organism evidence="1 2">
    <name type="scientific">Pleodorina starrii</name>
    <dbReference type="NCBI Taxonomy" id="330485"/>
    <lineage>
        <taxon>Eukaryota</taxon>
        <taxon>Viridiplantae</taxon>
        <taxon>Chlorophyta</taxon>
        <taxon>core chlorophytes</taxon>
        <taxon>Chlorophyceae</taxon>
        <taxon>CS clade</taxon>
        <taxon>Chlamydomonadales</taxon>
        <taxon>Volvocaceae</taxon>
        <taxon>Pleodorina</taxon>
    </lineage>
</organism>
<dbReference type="EMBL" id="BRXU01000030">
    <property type="protein sequence ID" value="GLC59898.1"/>
    <property type="molecule type" value="Genomic_DNA"/>
</dbReference>